<reference evidence="2 3" key="1">
    <citation type="submission" date="2006-01" db="EMBL/GenBank/DDBJ databases">
        <title>Complete sequence of Rhodopseudomonas palustris HaA2.</title>
        <authorList>
            <consortium name="US DOE Joint Genome Institute"/>
            <person name="Copeland A."/>
            <person name="Lucas S."/>
            <person name="Lapidus A."/>
            <person name="Barry K."/>
            <person name="Detter J.C."/>
            <person name="Glavina T."/>
            <person name="Hammon N."/>
            <person name="Israni S."/>
            <person name="Pitluck S."/>
            <person name="Chain P."/>
            <person name="Malfatti S."/>
            <person name="Shin M."/>
            <person name="Vergez L."/>
            <person name="Schmutz J."/>
            <person name="Larimer F."/>
            <person name="Land M."/>
            <person name="Hauser L."/>
            <person name="Pelletier D.A."/>
            <person name="Kyrpides N."/>
            <person name="Anderson I."/>
            <person name="Oda Y."/>
            <person name="Harwood C.S."/>
            <person name="Richardson P."/>
        </authorList>
    </citation>
    <scope>NUCLEOTIDE SEQUENCE [LARGE SCALE GENOMIC DNA]</scope>
    <source>
        <strain evidence="2 3">HaA2</strain>
    </source>
</reference>
<dbReference type="KEGG" id="rpb:RPB_2017"/>
<protein>
    <submittedName>
        <fullName evidence="2">Uncharacterized protein</fullName>
    </submittedName>
</protein>
<evidence type="ECO:0000313" key="3">
    <source>
        <dbReference type="Proteomes" id="UP000008809"/>
    </source>
</evidence>
<keyword evidence="1" id="KW-1133">Transmembrane helix</keyword>
<organism evidence="2 3">
    <name type="scientific">Rhodopseudomonas palustris (strain HaA2)</name>
    <dbReference type="NCBI Taxonomy" id="316058"/>
    <lineage>
        <taxon>Bacteria</taxon>
        <taxon>Pseudomonadati</taxon>
        <taxon>Pseudomonadota</taxon>
        <taxon>Alphaproteobacteria</taxon>
        <taxon>Hyphomicrobiales</taxon>
        <taxon>Nitrobacteraceae</taxon>
        <taxon>Rhodopseudomonas</taxon>
    </lineage>
</organism>
<accession>Q2IYI5</accession>
<sequence>MEPNRSLRVDVRQVCSDDRSGDNPEGFTSMRTKTKTLAIRADQSSLKAMLAAAALALALLAIPTIGHAQGIVRGAQEGSREGNRAAGPVGGVVGGAIGAGVGGAVGAVNGVLGLPNRGVRYHRGHRCKGYYTRSGNFRCYRR</sequence>
<evidence type="ECO:0000256" key="1">
    <source>
        <dbReference type="SAM" id="Phobius"/>
    </source>
</evidence>
<dbReference type="eggNOG" id="ENOG50334N6">
    <property type="taxonomic scope" value="Bacteria"/>
</dbReference>
<keyword evidence="1" id="KW-0472">Membrane</keyword>
<proteinExistence type="predicted"/>
<feature type="transmembrane region" description="Helical" evidence="1">
    <location>
        <begin position="48"/>
        <end position="72"/>
    </location>
</feature>
<feature type="transmembrane region" description="Helical" evidence="1">
    <location>
        <begin position="92"/>
        <end position="114"/>
    </location>
</feature>
<evidence type="ECO:0000313" key="2">
    <source>
        <dbReference type="EMBL" id="ABD06725.1"/>
    </source>
</evidence>
<gene>
    <name evidence="2" type="ordered locus">RPB_2017</name>
</gene>
<dbReference type="HOGENOM" id="CLU_151314_0_0_5"/>
<dbReference type="EMBL" id="CP000250">
    <property type="protein sequence ID" value="ABD06725.1"/>
    <property type="molecule type" value="Genomic_DNA"/>
</dbReference>
<dbReference type="Proteomes" id="UP000008809">
    <property type="component" value="Chromosome"/>
</dbReference>
<dbReference type="AlphaFoldDB" id="Q2IYI5"/>
<keyword evidence="3" id="KW-1185">Reference proteome</keyword>
<keyword evidence="1" id="KW-0812">Transmembrane</keyword>
<name>Q2IYI5_RHOP2</name>